<evidence type="ECO:0000313" key="4">
    <source>
        <dbReference type="Proteomes" id="UP000002745"/>
    </source>
</evidence>
<dbReference type="PANTHER" id="PTHR12302:SF26">
    <property type="entry name" value="BLR1266 PROTEIN"/>
    <property type="match status" value="1"/>
</dbReference>
<dbReference type="STRING" id="582402.Hbal_1890"/>
<dbReference type="SMART" id="SM00318">
    <property type="entry name" value="SNc"/>
    <property type="match status" value="1"/>
</dbReference>
<evidence type="ECO:0000259" key="2">
    <source>
        <dbReference type="PROSITE" id="PS50830"/>
    </source>
</evidence>
<feature type="chain" id="PRO_5002974050" evidence="1">
    <location>
        <begin position="23"/>
        <end position="241"/>
    </location>
</feature>
<evidence type="ECO:0000256" key="1">
    <source>
        <dbReference type="SAM" id="SignalP"/>
    </source>
</evidence>
<accession>C6XKK9</accession>
<dbReference type="InterPro" id="IPR035437">
    <property type="entry name" value="SNase_OB-fold_sf"/>
</dbReference>
<dbReference type="SUPFAM" id="SSF50199">
    <property type="entry name" value="Staphylococcal nuclease"/>
    <property type="match status" value="1"/>
</dbReference>
<dbReference type="EMBL" id="CP001678">
    <property type="protein sequence ID" value="ACT59576.1"/>
    <property type="molecule type" value="Genomic_DNA"/>
</dbReference>
<dbReference type="KEGG" id="hba:Hbal_1890"/>
<sequence>MKILSFVFSVALGALASLSVFATDKANTTNGALQVISGRADVTDGDSLRIGAERIRLFGIDALEGKQTCNYRGEEWACGRSSRKALERAIGNKLVACTVYDTDRYKRAVSICRVGEIDLNEAQVRNGWAVAYTQYSTRYVEAEKDAHANNRGIWRSEFVRPHEYRKHIREVNEARAKANQAKPVKIGCDIKGNISSGSGNRIFHVRGQRDYERTSINVKNGEQWFCTEEESWAAGWRKASR</sequence>
<organism evidence="3 4">
    <name type="scientific">Hirschia baltica (strain ATCC 49814 / DSM 5838 / IFAM 1418)</name>
    <dbReference type="NCBI Taxonomy" id="582402"/>
    <lineage>
        <taxon>Bacteria</taxon>
        <taxon>Pseudomonadati</taxon>
        <taxon>Pseudomonadota</taxon>
        <taxon>Alphaproteobacteria</taxon>
        <taxon>Hyphomonadales</taxon>
        <taxon>Hyphomonadaceae</taxon>
        <taxon>Hirschia</taxon>
    </lineage>
</organism>
<dbReference type="Proteomes" id="UP000002745">
    <property type="component" value="Chromosome"/>
</dbReference>
<feature type="domain" description="TNase-like" evidence="2">
    <location>
        <begin position="42"/>
        <end position="156"/>
    </location>
</feature>
<feature type="signal peptide" evidence="1">
    <location>
        <begin position="1"/>
        <end position="22"/>
    </location>
</feature>
<dbReference type="HOGENOM" id="CLU_046484_2_0_5"/>
<dbReference type="eggNOG" id="COG1525">
    <property type="taxonomic scope" value="Bacteria"/>
</dbReference>
<dbReference type="Pfam" id="PF00565">
    <property type="entry name" value="SNase"/>
    <property type="match status" value="1"/>
</dbReference>
<protein>
    <submittedName>
        <fullName evidence="3">Nuclease (SNase domain protein)</fullName>
    </submittedName>
</protein>
<dbReference type="PROSITE" id="PS50830">
    <property type="entry name" value="TNASE_3"/>
    <property type="match status" value="1"/>
</dbReference>
<keyword evidence="1" id="KW-0732">Signal</keyword>
<name>C6XKK9_HIRBI</name>
<dbReference type="AlphaFoldDB" id="C6XKK9"/>
<dbReference type="OrthoDB" id="9805504at2"/>
<dbReference type="PANTHER" id="PTHR12302">
    <property type="entry name" value="EBNA2 BINDING PROTEIN P100"/>
    <property type="match status" value="1"/>
</dbReference>
<evidence type="ECO:0000313" key="3">
    <source>
        <dbReference type="EMBL" id="ACT59576.1"/>
    </source>
</evidence>
<dbReference type="RefSeq" id="WP_015827726.1">
    <property type="nucleotide sequence ID" value="NC_012982.1"/>
</dbReference>
<keyword evidence="4" id="KW-1185">Reference proteome</keyword>
<gene>
    <name evidence="3" type="ordered locus">Hbal_1890</name>
</gene>
<proteinExistence type="predicted"/>
<reference evidence="4" key="1">
    <citation type="journal article" date="2011" name="J. Bacteriol.">
        <title>Genome sequences of eight morphologically diverse alphaproteobacteria.</title>
        <authorList>
            <consortium name="US DOE Joint Genome Institute"/>
            <person name="Brown P.J."/>
            <person name="Kysela D.T."/>
            <person name="Buechlein A."/>
            <person name="Hemmerich C."/>
            <person name="Brun Y.V."/>
        </authorList>
    </citation>
    <scope>NUCLEOTIDE SEQUENCE [LARGE SCALE GENOMIC DNA]</scope>
    <source>
        <strain evidence="4">ATCC 49814 / DSM 5838 / IFAM 1418</strain>
    </source>
</reference>
<dbReference type="Gene3D" id="2.40.50.90">
    <property type="match status" value="1"/>
</dbReference>
<dbReference type="InterPro" id="IPR016071">
    <property type="entry name" value="Staphylococal_nuclease_OB-fold"/>
</dbReference>